<reference evidence="1 2" key="1">
    <citation type="journal article" date="2021" name="Elife">
        <title>Chloroplast acquisition without the gene transfer in kleptoplastic sea slugs, Plakobranchus ocellatus.</title>
        <authorList>
            <person name="Maeda T."/>
            <person name="Takahashi S."/>
            <person name="Yoshida T."/>
            <person name="Shimamura S."/>
            <person name="Takaki Y."/>
            <person name="Nagai Y."/>
            <person name="Toyoda A."/>
            <person name="Suzuki Y."/>
            <person name="Arimoto A."/>
            <person name="Ishii H."/>
            <person name="Satoh N."/>
            <person name="Nishiyama T."/>
            <person name="Hasebe M."/>
            <person name="Maruyama T."/>
            <person name="Minagawa J."/>
            <person name="Obokata J."/>
            <person name="Shigenobu S."/>
        </authorList>
    </citation>
    <scope>NUCLEOTIDE SEQUENCE [LARGE SCALE GENOMIC DNA]</scope>
</reference>
<comment type="caution">
    <text evidence="1">The sequence shown here is derived from an EMBL/GenBank/DDBJ whole genome shotgun (WGS) entry which is preliminary data.</text>
</comment>
<proteinExistence type="predicted"/>
<accession>A0AAV4BW80</accession>
<evidence type="ECO:0000313" key="2">
    <source>
        <dbReference type="Proteomes" id="UP000735302"/>
    </source>
</evidence>
<dbReference type="EMBL" id="BLXT01005511">
    <property type="protein sequence ID" value="GFO23600.1"/>
    <property type="molecule type" value="Genomic_DNA"/>
</dbReference>
<protein>
    <submittedName>
        <fullName evidence="1">Uncharacterized protein</fullName>
    </submittedName>
</protein>
<gene>
    <name evidence="1" type="ORF">PoB_005010500</name>
</gene>
<sequence length="116" mass="13367">MWPRLDDVTIRTYSRNYKQSSVGQDKSPNNYDGKSQLEVSLEQTDMRKGVPKGCVGREPQGNWTRREISIASDLSPVRSLHSGATRFRSKLSPEMRAKVKADYTRDHINLRMGRKR</sequence>
<organism evidence="1 2">
    <name type="scientific">Plakobranchus ocellatus</name>
    <dbReference type="NCBI Taxonomy" id="259542"/>
    <lineage>
        <taxon>Eukaryota</taxon>
        <taxon>Metazoa</taxon>
        <taxon>Spiralia</taxon>
        <taxon>Lophotrochozoa</taxon>
        <taxon>Mollusca</taxon>
        <taxon>Gastropoda</taxon>
        <taxon>Heterobranchia</taxon>
        <taxon>Euthyneura</taxon>
        <taxon>Panpulmonata</taxon>
        <taxon>Sacoglossa</taxon>
        <taxon>Placobranchoidea</taxon>
        <taxon>Plakobranchidae</taxon>
        <taxon>Plakobranchus</taxon>
    </lineage>
</organism>
<keyword evidence="2" id="KW-1185">Reference proteome</keyword>
<dbReference type="AlphaFoldDB" id="A0AAV4BW80"/>
<dbReference type="Proteomes" id="UP000735302">
    <property type="component" value="Unassembled WGS sequence"/>
</dbReference>
<name>A0AAV4BW80_9GAST</name>
<evidence type="ECO:0000313" key="1">
    <source>
        <dbReference type="EMBL" id="GFO23600.1"/>
    </source>
</evidence>